<dbReference type="AlphaFoldDB" id="A0A222FGZ2"/>
<dbReference type="InterPro" id="IPR007845">
    <property type="entry name" value="HemS/ChuX_dom"/>
</dbReference>
<dbReference type="OrthoDB" id="316630at2"/>
<gene>
    <name evidence="2" type="ORF">CHH28_06360</name>
</gene>
<evidence type="ECO:0000259" key="1">
    <source>
        <dbReference type="Pfam" id="PF05171"/>
    </source>
</evidence>
<dbReference type="KEGG" id="bsan:CHH28_06360"/>
<dbReference type="SUPFAM" id="SSF144064">
    <property type="entry name" value="Heme iron utilization protein-like"/>
    <property type="match status" value="1"/>
</dbReference>
<dbReference type="Pfam" id="PF05171">
    <property type="entry name" value="HemS"/>
    <property type="match status" value="2"/>
</dbReference>
<dbReference type="CDD" id="cd16830">
    <property type="entry name" value="HemS-like_N"/>
    <property type="match status" value="1"/>
</dbReference>
<dbReference type="Proteomes" id="UP000202440">
    <property type="component" value="Chromosome"/>
</dbReference>
<dbReference type="CDD" id="cd16831">
    <property type="entry name" value="HemS-like_C"/>
    <property type="match status" value="1"/>
</dbReference>
<dbReference type="Gene3D" id="3.40.1570.10">
    <property type="entry name" value="HemS/ChuS/ChuX like domains"/>
    <property type="match status" value="2"/>
</dbReference>
<organism evidence="2 3">
    <name type="scientific">Bacterioplanes sanyensis</name>
    <dbReference type="NCBI Taxonomy" id="1249553"/>
    <lineage>
        <taxon>Bacteria</taxon>
        <taxon>Pseudomonadati</taxon>
        <taxon>Pseudomonadota</taxon>
        <taxon>Gammaproteobacteria</taxon>
        <taxon>Oceanospirillales</taxon>
        <taxon>Oceanospirillaceae</taxon>
        <taxon>Bacterioplanes</taxon>
    </lineage>
</organism>
<sequence>MDTTLTERWQALQQSQPKLRIRNAAEQLGVSEAELLATRLGQGVTRLEGDFRHLICEVEALGEVMALTRNDGMVHEKTGQYKDISLHGQMGLALGVIDLRLFFSRFVFGFAVSEDSGQGVRRSLQFFNAQGEAVHKIYATANTQLEQYQALVERYIAGEQLAPVIAERDGQTDLLATPAALDVAQLRQDWSELKDVHHFQAMLKKHQIERIPAYQSIGADYAQPLAVEAFEQALVLAADSQQPIMIFVGSDGVVQIHTGAVTKLLRTGDWFNVLDPGFNLHANTALIDQLWLVRKPTNDGIVTSLEAFDVNGRQLALMFGERHNGQPERDDWRQLQNQLLARFLLSDGAAA</sequence>
<keyword evidence="3" id="KW-1185">Reference proteome</keyword>
<feature type="domain" description="Haemin-degrading HemS/ChuX" evidence="1">
    <location>
        <begin position="29"/>
        <end position="155"/>
    </location>
</feature>
<name>A0A222FGZ2_9GAMM</name>
<accession>A0A222FGZ2</accession>
<dbReference type="InterPro" id="IPR053733">
    <property type="entry name" value="Heme_Transport_Util_sf"/>
</dbReference>
<dbReference type="RefSeq" id="WP_094059521.1">
    <property type="nucleotide sequence ID" value="NZ_CP022530.1"/>
</dbReference>
<feature type="domain" description="Haemin-degrading HemS/ChuX" evidence="1">
    <location>
        <begin position="208"/>
        <end position="339"/>
    </location>
</feature>
<evidence type="ECO:0000313" key="3">
    <source>
        <dbReference type="Proteomes" id="UP000202440"/>
    </source>
</evidence>
<dbReference type="EMBL" id="CP022530">
    <property type="protein sequence ID" value="ASP38325.1"/>
    <property type="molecule type" value="Genomic_DNA"/>
</dbReference>
<proteinExistence type="predicted"/>
<evidence type="ECO:0000313" key="2">
    <source>
        <dbReference type="EMBL" id="ASP38325.1"/>
    </source>
</evidence>
<reference evidence="2 3" key="1">
    <citation type="submission" date="2017-07" db="EMBL/GenBank/DDBJ databases">
        <title>Annotated genome sequence of Bacterioplanes sanyensis isolated from Red Sea.</title>
        <authorList>
            <person name="Rehman Z.U."/>
        </authorList>
    </citation>
    <scope>NUCLEOTIDE SEQUENCE [LARGE SCALE GENOMIC DNA]</scope>
    <source>
        <strain evidence="2 3">NV9</strain>
    </source>
</reference>
<dbReference type="GO" id="GO:0006826">
    <property type="term" value="P:iron ion transport"/>
    <property type="evidence" value="ECO:0007669"/>
    <property type="project" value="InterPro"/>
</dbReference>
<protein>
    <submittedName>
        <fullName evidence="2">Hemin-degrading factor</fullName>
    </submittedName>
</protein>